<keyword evidence="1" id="KW-0175">Coiled coil</keyword>
<sequence length="807" mass="93557">MRRFFFFRSNGNEDNSKAPPLPADKKNYQKFAEVDAAFSGFRTPDDSVSKSRKRYADNQDLSSPHLRRSLSFSSPAPFHYTDEFDSNFSHDFSGSPPIYQNPSHTVSDCPIHRRLLKPERYPFSRDEPNDIHYSDLSNSDPPFIPPVPLRCHSSRITDIRNKNSVLDVYMEGERRLEEANNKLEENQSAFPDTNKEPDSLTRKISALGLGRPPRPHSMESNSFREARDLESETTSSFEDIYEDTSDARAFSSNALVELCTEDEALMRKAQEADEILARLSKENFEADGLNLKGMTAKSLLTMIQDINDDRRSLALELSTQINSRLAERFDSKEKYRISRLELETRMRQLEMEKTDWSIKVGNKYASEEKRLRERVRELAEQNVALQREISSLKSKEGEIQAKNVECEAQLDQVRRENSELKRSLTEVTESFKAADGQLGHLQISYKEKEDEAKALHKTVLRLQRTCTDQEKSINSLRHDKKPREKESWYDTEISRLTGVEQNLRREVESCRLEIEVLRRENISFLERLNRGNKGNEFVRLEEQIRQRVDFLQSKGLCLLEECSEVSSELLKCVKNRNRENFEGLDGNEKYSLIRYTLKCEGIRKGVDGFKRSLQCAQSVLDEKSVVERSAEYSETPLMVNSSEFELEQQLKLETMINKILRENLLSKEKEIEQLQEEVASLVRGGELLQSEIHRMQQEISCLTYKTRGLEDEISEKKERLNQLQEELQETVKELTATRSNLKTAMEEKDYVYHEVAGLRKANKNLTNDITSLHKRVESLEEDSMVKDGQIDILKERIKNPMGDWGFD</sequence>
<dbReference type="SUPFAM" id="SSF57997">
    <property type="entry name" value="Tropomyosin"/>
    <property type="match status" value="1"/>
</dbReference>
<feature type="region of interest" description="Disordered" evidence="2">
    <location>
        <begin position="206"/>
        <end position="234"/>
    </location>
</feature>
<dbReference type="Pfam" id="PF24670">
    <property type="entry name" value="DUF7653"/>
    <property type="match status" value="1"/>
</dbReference>
<reference evidence="4" key="1">
    <citation type="journal article" date="2022" name="Cell">
        <title>Repeat-based holocentromeres influence genome architecture and karyotype evolution.</title>
        <authorList>
            <person name="Hofstatter P.G."/>
            <person name="Thangavel G."/>
            <person name="Lux T."/>
            <person name="Neumann P."/>
            <person name="Vondrak T."/>
            <person name="Novak P."/>
            <person name="Zhang M."/>
            <person name="Costa L."/>
            <person name="Castellani M."/>
            <person name="Scott A."/>
            <person name="Toegelov H."/>
            <person name="Fuchs J."/>
            <person name="Mata-Sucre Y."/>
            <person name="Dias Y."/>
            <person name="Vanzela A.L.L."/>
            <person name="Huettel B."/>
            <person name="Almeida C.C.S."/>
            <person name="Simkova H."/>
            <person name="Souza G."/>
            <person name="Pedrosa-Harand A."/>
            <person name="Macas J."/>
            <person name="Mayer K.F.X."/>
            <person name="Houben A."/>
            <person name="Marques A."/>
        </authorList>
    </citation>
    <scope>NUCLEOTIDE SEQUENCE</scope>
    <source>
        <strain evidence="4">RhyBre1mFocal</strain>
    </source>
</reference>
<dbReference type="AlphaFoldDB" id="A0A9Q0C8J3"/>
<protein>
    <recommendedName>
        <fullName evidence="3">DUF7653 domain-containing protein</fullName>
    </recommendedName>
</protein>
<feature type="domain" description="DUF7653" evidence="3">
    <location>
        <begin position="501"/>
        <end position="624"/>
    </location>
</feature>
<gene>
    <name evidence="4" type="ORF">LUZ63_013415</name>
</gene>
<evidence type="ECO:0000259" key="3">
    <source>
        <dbReference type="Pfam" id="PF24670"/>
    </source>
</evidence>
<keyword evidence="5" id="KW-1185">Reference proteome</keyword>
<organism evidence="4 5">
    <name type="scientific">Rhynchospora breviuscula</name>
    <dbReference type="NCBI Taxonomy" id="2022672"/>
    <lineage>
        <taxon>Eukaryota</taxon>
        <taxon>Viridiplantae</taxon>
        <taxon>Streptophyta</taxon>
        <taxon>Embryophyta</taxon>
        <taxon>Tracheophyta</taxon>
        <taxon>Spermatophyta</taxon>
        <taxon>Magnoliopsida</taxon>
        <taxon>Liliopsida</taxon>
        <taxon>Poales</taxon>
        <taxon>Cyperaceae</taxon>
        <taxon>Cyperoideae</taxon>
        <taxon>Rhynchosporeae</taxon>
        <taxon>Rhynchospora</taxon>
    </lineage>
</organism>
<evidence type="ECO:0000256" key="2">
    <source>
        <dbReference type="SAM" id="MobiDB-lite"/>
    </source>
</evidence>
<dbReference type="Proteomes" id="UP001151287">
    <property type="component" value="Unassembled WGS sequence"/>
</dbReference>
<dbReference type="OrthoDB" id="1938127at2759"/>
<dbReference type="InterPro" id="IPR056070">
    <property type="entry name" value="DUF7653"/>
</dbReference>
<dbReference type="EMBL" id="JAMQYH010000004">
    <property type="protein sequence ID" value="KAJ1689260.1"/>
    <property type="molecule type" value="Genomic_DNA"/>
</dbReference>
<feature type="region of interest" description="Disordered" evidence="2">
    <location>
        <begin position="43"/>
        <end position="68"/>
    </location>
</feature>
<feature type="coiled-coil region" evidence="1">
    <location>
        <begin position="332"/>
        <end position="465"/>
    </location>
</feature>
<evidence type="ECO:0000313" key="5">
    <source>
        <dbReference type="Proteomes" id="UP001151287"/>
    </source>
</evidence>
<comment type="caution">
    <text evidence="4">The sequence shown here is derived from an EMBL/GenBank/DDBJ whole genome shotgun (WGS) entry which is preliminary data.</text>
</comment>
<feature type="coiled-coil region" evidence="1">
    <location>
        <begin position="657"/>
        <end position="782"/>
    </location>
</feature>
<dbReference type="PANTHER" id="PTHR47491">
    <property type="entry name" value="CAP-GLY DOMAIN LINKER"/>
    <property type="match status" value="1"/>
</dbReference>
<name>A0A9Q0C8J3_9POAL</name>
<feature type="compositionally biased region" description="Basic and acidic residues" evidence="2">
    <location>
        <begin position="43"/>
        <end position="57"/>
    </location>
</feature>
<proteinExistence type="predicted"/>
<dbReference type="Gene3D" id="1.10.287.1490">
    <property type="match status" value="1"/>
</dbReference>
<accession>A0A9Q0C8J3</accession>
<evidence type="ECO:0000256" key="1">
    <source>
        <dbReference type="SAM" id="Coils"/>
    </source>
</evidence>
<dbReference type="PANTHER" id="PTHR47491:SF5">
    <property type="entry name" value="CAP-GLY DOMAIN LINKER"/>
    <property type="match status" value="1"/>
</dbReference>
<evidence type="ECO:0000313" key="4">
    <source>
        <dbReference type="EMBL" id="KAJ1689260.1"/>
    </source>
</evidence>
<feature type="region of interest" description="Disordered" evidence="2">
    <location>
        <begin position="180"/>
        <end position="199"/>
    </location>
</feature>